<protein>
    <submittedName>
        <fullName evidence="1">Winged helix-turn-helix domain-containing protein</fullName>
    </submittedName>
</protein>
<evidence type="ECO:0000313" key="2">
    <source>
        <dbReference type="Proteomes" id="UP001629235"/>
    </source>
</evidence>
<comment type="caution">
    <text evidence="1">The sequence shown here is derived from an EMBL/GenBank/DDBJ whole genome shotgun (WGS) entry which is preliminary data.</text>
</comment>
<reference evidence="1 2" key="1">
    <citation type="journal article" date="2024" name="Chem. Sci.">
        <title>Discovery of megapolipeptins by genome mining of a Burkholderiales bacteria collection.</title>
        <authorList>
            <person name="Paulo B.S."/>
            <person name="Recchia M.J.J."/>
            <person name="Lee S."/>
            <person name="Fergusson C.H."/>
            <person name="Romanowski S.B."/>
            <person name="Hernandez A."/>
            <person name="Krull N."/>
            <person name="Liu D.Y."/>
            <person name="Cavanagh H."/>
            <person name="Bos A."/>
            <person name="Gray C.A."/>
            <person name="Murphy B.T."/>
            <person name="Linington R.G."/>
            <person name="Eustaquio A.S."/>
        </authorList>
    </citation>
    <scope>NUCLEOTIDE SEQUENCE [LARGE SCALE GENOMIC DNA]</scope>
    <source>
        <strain evidence="1 2">RL18-126-BIB-B</strain>
    </source>
</reference>
<gene>
    <name evidence="1" type="ORF">PQR01_03950</name>
</gene>
<proteinExistence type="predicted"/>
<name>A0ACC7N5A8_9BURK</name>
<dbReference type="Proteomes" id="UP001629235">
    <property type="component" value="Unassembled WGS sequence"/>
</dbReference>
<keyword evidence="2" id="KW-1185">Reference proteome</keyword>
<evidence type="ECO:0000313" key="1">
    <source>
        <dbReference type="EMBL" id="MFM0102662.1"/>
    </source>
</evidence>
<dbReference type="EMBL" id="JAQQDW010000005">
    <property type="protein sequence ID" value="MFM0102662.1"/>
    <property type="molecule type" value="Genomic_DNA"/>
</dbReference>
<sequence>MRLQPTGFCLLDFIMSHAGHVLTRTTIFEGVSGGGFEPGTNLIDVHLSRLRRNSKRPASRR</sequence>
<organism evidence="1 2">
    <name type="scientific">Paraburkholderia rhynchosiae</name>
    <dbReference type="NCBI Taxonomy" id="487049"/>
    <lineage>
        <taxon>Bacteria</taxon>
        <taxon>Pseudomonadati</taxon>
        <taxon>Pseudomonadota</taxon>
        <taxon>Betaproteobacteria</taxon>
        <taxon>Burkholderiales</taxon>
        <taxon>Burkholderiaceae</taxon>
        <taxon>Paraburkholderia</taxon>
    </lineage>
</organism>
<accession>A0ACC7N5A8</accession>